<dbReference type="EMBL" id="JAMSHT010000001">
    <property type="protein sequence ID" value="MCM8557847.1"/>
    <property type="molecule type" value="Genomic_DNA"/>
</dbReference>
<evidence type="ECO:0000259" key="1">
    <source>
        <dbReference type="Pfam" id="PF06983"/>
    </source>
</evidence>
<feature type="domain" description="PhnB-like" evidence="1">
    <location>
        <begin position="4"/>
        <end position="118"/>
    </location>
</feature>
<evidence type="ECO:0000313" key="3">
    <source>
        <dbReference type="Proteomes" id="UP001155128"/>
    </source>
</evidence>
<dbReference type="InterPro" id="IPR029068">
    <property type="entry name" value="Glyas_Bleomycin-R_OHBP_Dase"/>
</dbReference>
<dbReference type="Gene3D" id="3.10.180.10">
    <property type="entry name" value="2,3-Dihydroxybiphenyl 1,2-Dioxygenase, domain 1"/>
    <property type="match status" value="1"/>
</dbReference>
<dbReference type="InterPro" id="IPR028973">
    <property type="entry name" value="PhnB-like"/>
</dbReference>
<dbReference type="AlphaFoldDB" id="A0A9X2J535"/>
<gene>
    <name evidence="2" type="ORF">NDO55_08450</name>
</gene>
<reference evidence="2" key="1">
    <citation type="submission" date="2022-06" db="EMBL/GenBank/DDBJ databases">
        <title>Sphingomicrobium sedimins sp. nov., a marine bacterium isolated from tidal flat.</title>
        <authorList>
            <person name="Kim C.-H."/>
            <person name="Yoo Y."/>
            <person name="Kim J.-J."/>
        </authorList>
    </citation>
    <scope>NUCLEOTIDE SEQUENCE</scope>
    <source>
        <strain evidence="2">GRR-S6-50</strain>
    </source>
</reference>
<protein>
    <submittedName>
        <fullName evidence="2">VOC family protein</fullName>
    </submittedName>
</protein>
<dbReference type="Proteomes" id="UP001155128">
    <property type="component" value="Unassembled WGS sequence"/>
</dbReference>
<dbReference type="CDD" id="cd06588">
    <property type="entry name" value="PhnB_like"/>
    <property type="match status" value="1"/>
</dbReference>
<dbReference type="InterPro" id="IPR009725">
    <property type="entry name" value="3_dmu_93_MTrfase"/>
</dbReference>
<dbReference type="PIRSF" id="PIRSF021700">
    <property type="entry name" value="3_dmu_93_MTrfase"/>
    <property type="match status" value="1"/>
</dbReference>
<dbReference type="PANTHER" id="PTHR33990:SF2">
    <property type="entry name" value="PHNB-LIKE DOMAIN-CONTAINING PROTEIN"/>
    <property type="match status" value="1"/>
</dbReference>
<accession>A0A9X2J535</accession>
<organism evidence="2 3">
    <name type="scientific">Sphingomicrobium sediminis</name>
    <dbReference type="NCBI Taxonomy" id="2950949"/>
    <lineage>
        <taxon>Bacteria</taxon>
        <taxon>Pseudomonadati</taxon>
        <taxon>Pseudomonadota</taxon>
        <taxon>Alphaproteobacteria</taxon>
        <taxon>Sphingomonadales</taxon>
        <taxon>Sphingomonadaceae</taxon>
        <taxon>Sphingomicrobium</taxon>
    </lineage>
</organism>
<dbReference type="Pfam" id="PF06983">
    <property type="entry name" value="3-dmu-9_3-mt"/>
    <property type="match status" value="1"/>
</dbReference>
<comment type="caution">
    <text evidence="2">The sequence shown here is derived from an EMBL/GenBank/DDBJ whole genome shotgun (WGS) entry which is preliminary data.</text>
</comment>
<dbReference type="SUPFAM" id="SSF54593">
    <property type="entry name" value="Glyoxalase/Bleomycin resistance protein/Dihydroxybiphenyl dioxygenase"/>
    <property type="match status" value="1"/>
</dbReference>
<dbReference type="RefSeq" id="WP_252114268.1">
    <property type="nucleotide sequence ID" value="NZ_JAMSHT010000001.1"/>
</dbReference>
<dbReference type="PANTHER" id="PTHR33990">
    <property type="entry name" value="PROTEIN YJDN-RELATED"/>
    <property type="match status" value="1"/>
</dbReference>
<evidence type="ECO:0000313" key="2">
    <source>
        <dbReference type="EMBL" id="MCM8557847.1"/>
    </source>
</evidence>
<name>A0A9X2J535_9SPHN</name>
<keyword evidence="3" id="KW-1185">Reference proteome</keyword>
<proteinExistence type="predicted"/>
<sequence length="155" mass="16392">MSDLQACLWLDADIAEAARFYASAFPNSEIRSIDPAPADYVGGKKGDPITVDMTISGRSVMLLAGGEHFAPTPASSLMLVTEDQAETDAAWNALLEAGGQPMACGWITDHYGFAWQITPRRLLDLLGDEKTAAAAFAAMQEMAKIDIAALDAAVG</sequence>